<keyword evidence="2" id="KW-0645">Protease</keyword>
<dbReference type="PANTHER" id="PTHR12473">
    <property type="entry name" value="UBIQUITIN CARBOXYL-TERMINAL HYDROLASE MINDY-4-RELATED"/>
    <property type="match status" value="1"/>
</dbReference>
<feature type="domain" description="Deubiquitinating enzyme MINDY-3/4 conserved" evidence="4">
    <location>
        <begin position="283"/>
        <end position="589"/>
    </location>
</feature>
<dbReference type="Pfam" id="PF13898">
    <property type="entry name" value="MINDY-3_4_CD"/>
    <property type="match status" value="1"/>
</dbReference>
<evidence type="ECO:0000259" key="4">
    <source>
        <dbReference type="SMART" id="SM01174"/>
    </source>
</evidence>
<feature type="compositionally biased region" description="Basic and acidic residues" evidence="3">
    <location>
        <begin position="25"/>
        <end position="37"/>
    </location>
</feature>
<protein>
    <recommendedName>
        <fullName evidence="2">Ubiquitin carboxyl-terminal hydrolase MINDY</fullName>
        <ecNumber evidence="2">3.4.19.12</ecNumber>
    </recommendedName>
</protein>
<evidence type="ECO:0000256" key="2">
    <source>
        <dbReference type="RuleBase" id="RU367088"/>
    </source>
</evidence>
<feature type="non-terminal residue" evidence="5">
    <location>
        <position position="589"/>
    </location>
</feature>
<keyword evidence="2" id="KW-0378">Hydrolase</keyword>
<dbReference type="GO" id="GO:0071108">
    <property type="term" value="P:protein K48-linked deubiquitination"/>
    <property type="evidence" value="ECO:0007669"/>
    <property type="project" value="InterPro"/>
</dbReference>
<evidence type="ECO:0000313" key="6">
    <source>
        <dbReference type="Proteomes" id="UP001445076"/>
    </source>
</evidence>
<dbReference type="Proteomes" id="UP001445076">
    <property type="component" value="Unassembled WGS sequence"/>
</dbReference>
<dbReference type="InterPro" id="IPR025257">
    <property type="entry name" value="MINDY-3/4_CD"/>
</dbReference>
<dbReference type="AlphaFoldDB" id="A0AAW0WUS5"/>
<dbReference type="SMART" id="SM01174">
    <property type="entry name" value="DUF4205"/>
    <property type="match status" value="1"/>
</dbReference>
<dbReference type="GO" id="GO:1990380">
    <property type="term" value="F:K48-linked deubiquitinase activity"/>
    <property type="evidence" value="ECO:0007669"/>
    <property type="project" value="UniProtKB-UniRule"/>
</dbReference>
<feature type="compositionally biased region" description="Basic residues" evidence="3">
    <location>
        <begin position="192"/>
        <end position="202"/>
    </location>
</feature>
<feature type="compositionally biased region" description="Basic and acidic residues" evidence="3">
    <location>
        <begin position="203"/>
        <end position="212"/>
    </location>
</feature>
<name>A0AAW0WUS5_CHEQU</name>
<sequence length="589" mass="65097">MAPVMSKEEESHSRSANRRMSLNKQHGESVLGDHESKDIAFSSTETKENGDKSDVLGNLVGNRSGTKINNHVHGLRIGIGEIGLRPRGDYLDATRFGDIMVQSMRRQSLRGSKQSLLDGNYGSLESNTSSRMSMGTASPDGDKYPVSEQGYAEMKRKSQLKFLPSAHEDIQILNLQGFMDASGATVDGGSTSKRKHKKKRNKRSVDSGNIDKGRETYKLNAKSRRKRNHRHLKSHLSDDDEEMMLKDIDDIDNKVAGLVLGPENVNKESSGQPITLDEASNLRHILTGSPAQPLPTEWLSQNFKQNTNPNLSYGLIQKKGGPCGVLACVQAYMMKCLIFGTTVAPNTSPISPLRPSEREWLWALGVAITEILWKAGQEQKAVLALPGSFAHFTEHGIGRYSQDGMTESLTLHEFVELQDLYDAVTRYISAFTSENSSGCVILLYSLIFTRGIQNIQTDMDEGGGHLISAHGYSSQEIVNLLLTGRAFTNTFNGDQTLGNNAGQSLVLHGITHKAEIGLLSLFEHYDCFKVGTFLKSPQYPIWVVCCESHYSCLFSRDTSVTADSPSVSKFDIYYYDGLALQEDEIRLTV</sequence>
<feature type="region of interest" description="Disordered" evidence="3">
    <location>
        <begin position="183"/>
        <end position="212"/>
    </location>
</feature>
<dbReference type="EC" id="3.4.19.12" evidence="2"/>
<comment type="function">
    <text evidence="2">Hydrolase that can remove 'Lys-48'-linked conjugated ubiquitin from proteins.</text>
</comment>
<dbReference type="GO" id="GO:0004843">
    <property type="term" value="F:cysteine-type deubiquitinase activity"/>
    <property type="evidence" value="ECO:0007669"/>
    <property type="project" value="UniProtKB-UniRule"/>
</dbReference>
<feature type="compositionally biased region" description="Polar residues" evidence="3">
    <location>
        <begin position="110"/>
        <end position="136"/>
    </location>
</feature>
<organism evidence="5 6">
    <name type="scientific">Cherax quadricarinatus</name>
    <name type="common">Australian red claw crayfish</name>
    <dbReference type="NCBI Taxonomy" id="27406"/>
    <lineage>
        <taxon>Eukaryota</taxon>
        <taxon>Metazoa</taxon>
        <taxon>Ecdysozoa</taxon>
        <taxon>Arthropoda</taxon>
        <taxon>Crustacea</taxon>
        <taxon>Multicrustacea</taxon>
        <taxon>Malacostraca</taxon>
        <taxon>Eumalacostraca</taxon>
        <taxon>Eucarida</taxon>
        <taxon>Decapoda</taxon>
        <taxon>Pleocyemata</taxon>
        <taxon>Astacidea</taxon>
        <taxon>Parastacoidea</taxon>
        <taxon>Parastacidae</taxon>
        <taxon>Cherax</taxon>
    </lineage>
</organism>
<gene>
    <name evidence="5" type="ORF">OTU49_005336</name>
</gene>
<comment type="similarity">
    <text evidence="1 2">Belongs to the MINDY deubiquitinase family. FAM188 subfamily.</text>
</comment>
<dbReference type="InterPro" id="IPR039785">
    <property type="entry name" value="MINY3/4"/>
</dbReference>
<keyword evidence="2" id="KW-0788">Thiol protease</keyword>
<evidence type="ECO:0000256" key="3">
    <source>
        <dbReference type="SAM" id="MobiDB-lite"/>
    </source>
</evidence>
<evidence type="ECO:0000256" key="1">
    <source>
        <dbReference type="ARBA" id="ARBA00011074"/>
    </source>
</evidence>
<keyword evidence="2" id="KW-0833">Ubl conjugation pathway</keyword>
<accession>A0AAW0WUS5</accession>
<comment type="catalytic activity">
    <reaction evidence="2">
        <text>Thiol-dependent hydrolysis of ester, thioester, amide, peptide and isopeptide bonds formed by the C-terminal Gly of ubiquitin (a 76-residue protein attached to proteins as an intracellular targeting signal).</text>
        <dbReference type="EC" id="3.4.19.12"/>
    </reaction>
</comment>
<dbReference type="GO" id="GO:0006508">
    <property type="term" value="P:proteolysis"/>
    <property type="evidence" value="ECO:0007669"/>
    <property type="project" value="UniProtKB-KW"/>
</dbReference>
<feature type="region of interest" description="Disordered" evidence="3">
    <location>
        <begin position="110"/>
        <end position="143"/>
    </location>
</feature>
<dbReference type="PANTHER" id="PTHR12473:SF8">
    <property type="entry name" value="UBIQUITIN CARBOXYL-TERMINAL HYDROLASE MINDY-4-RELATED"/>
    <property type="match status" value="1"/>
</dbReference>
<dbReference type="EMBL" id="JARKIK010000046">
    <property type="protein sequence ID" value="KAK8735836.1"/>
    <property type="molecule type" value="Genomic_DNA"/>
</dbReference>
<feature type="compositionally biased region" description="Basic and acidic residues" evidence="3">
    <location>
        <begin position="1"/>
        <end position="13"/>
    </location>
</feature>
<comment type="caution">
    <text evidence="5">The sequence shown here is derived from an EMBL/GenBank/DDBJ whole genome shotgun (WGS) entry which is preliminary data.</text>
</comment>
<proteinExistence type="inferred from homology"/>
<evidence type="ECO:0000313" key="5">
    <source>
        <dbReference type="EMBL" id="KAK8735836.1"/>
    </source>
</evidence>
<reference evidence="5 6" key="1">
    <citation type="journal article" date="2024" name="BMC Genomics">
        <title>Genome assembly of redclaw crayfish (Cherax quadricarinatus) provides insights into its immune adaptation and hypoxia tolerance.</title>
        <authorList>
            <person name="Liu Z."/>
            <person name="Zheng J."/>
            <person name="Li H."/>
            <person name="Fang K."/>
            <person name="Wang S."/>
            <person name="He J."/>
            <person name="Zhou D."/>
            <person name="Weng S."/>
            <person name="Chi M."/>
            <person name="Gu Z."/>
            <person name="He J."/>
            <person name="Li F."/>
            <person name="Wang M."/>
        </authorList>
    </citation>
    <scope>NUCLEOTIDE SEQUENCE [LARGE SCALE GENOMIC DNA]</scope>
    <source>
        <strain evidence="5">ZL_2023a</strain>
    </source>
</reference>
<keyword evidence="6" id="KW-1185">Reference proteome</keyword>
<feature type="region of interest" description="Disordered" evidence="3">
    <location>
        <begin position="1"/>
        <end position="37"/>
    </location>
</feature>